<comment type="similarity">
    <text evidence="6">Belongs to the ABC-2 integral membrane protein family.</text>
</comment>
<keyword evidence="3 6" id="KW-1133">Transmembrane helix</keyword>
<feature type="transmembrane region" description="Helical" evidence="6">
    <location>
        <begin position="246"/>
        <end position="269"/>
    </location>
</feature>
<sequence>MSTTTTLRSITAAEVNAPPEWTLRGWWEHSMVLAGRQFLIWAREPFTTAQSILMPALSMVLIKVVMGDTIGRATGVNSVYGSVPMIILVGSMFGSMATALRLNQESTAGLLSRLYVMPIHRGADLTARIVAELVRILVTTVVLLGVGYLLGFRFAEGVWTVFGLIGVAVLYGTSFSVFIIALAVNSRPGASMVHYVSLLSTVLMFFNSGFTPVDMYPEWLQPIVEYQPMSPAIDVMRGLALGDRPIAHKLVIVFIWSAIMIVLFIYPAIRGYRKAATARG</sequence>
<organism evidence="8">
    <name type="scientific">Gordonia amarae</name>
    <dbReference type="NCBI Taxonomy" id="36821"/>
    <lineage>
        <taxon>Bacteria</taxon>
        <taxon>Bacillati</taxon>
        <taxon>Actinomycetota</taxon>
        <taxon>Actinomycetes</taxon>
        <taxon>Mycobacteriales</taxon>
        <taxon>Gordoniaceae</taxon>
        <taxon>Gordonia</taxon>
    </lineage>
</organism>
<protein>
    <recommendedName>
        <fullName evidence="6">Transport permease protein</fullName>
    </recommendedName>
</protein>
<keyword evidence="4 6" id="KW-0472">Membrane</keyword>
<comment type="subcellular location">
    <subcellularLocation>
        <location evidence="6">Cell membrane</location>
        <topology evidence="6">Multi-pass membrane protein</topology>
    </subcellularLocation>
    <subcellularLocation>
        <location evidence="1">Membrane</location>
        <topology evidence="1">Multi-pass membrane protein</topology>
    </subcellularLocation>
</comment>
<feature type="transmembrane region" description="Helical" evidence="6">
    <location>
        <begin position="133"/>
        <end position="155"/>
    </location>
</feature>
<dbReference type="GO" id="GO:0140359">
    <property type="term" value="F:ABC-type transporter activity"/>
    <property type="evidence" value="ECO:0007669"/>
    <property type="project" value="InterPro"/>
</dbReference>
<evidence type="ECO:0000256" key="3">
    <source>
        <dbReference type="ARBA" id="ARBA00022989"/>
    </source>
</evidence>
<dbReference type="PIRSF" id="PIRSF006648">
    <property type="entry name" value="DrrB"/>
    <property type="match status" value="1"/>
</dbReference>
<feature type="domain" description="ABC transmembrane type-2" evidence="7">
    <location>
        <begin position="46"/>
        <end position="275"/>
    </location>
</feature>
<dbReference type="AlphaFoldDB" id="A0A857KMS0"/>
<dbReference type="EMBL" id="CP045810">
    <property type="protein sequence ID" value="QHN40801.1"/>
    <property type="molecule type" value="Genomic_DNA"/>
</dbReference>
<dbReference type="InterPro" id="IPR047817">
    <property type="entry name" value="ABC2_TM_bact-type"/>
</dbReference>
<name>A0A857KMS0_9ACTN</name>
<accession>A0A857KMS0</accession>
<keyword evidence="6" id="KW-0813">Transport</keyword>
<evidence type="ECO:0000259" key="7">
    <source>
        <dbReference type="PROSITE" id="PS51012"/>
    </source>
</evidence>
<keyword evidence="6" id="KW-1003">Cell membrane</keyword>
<evidence type="ECO:0000313" key="8">
    <source>
        <dbReference type="EMBL" id="QHN40801.1"/>
    </source>
</evidence>
<dbReference type="PROSITE" id="PS51012">
    <property type="entry name" value="ABC_TM2"/>
    <property type="match status" value="1"/>
</dbReference>
<dbReference type="InterPro" id="IPR013525">
    <property type="entry name" value="ABC2_TM"/>
</dbReference>
<comment type="caution">
    <text evidence="6">Lacks conserved residue(s) required for the propagation of feature annotation.</text>
</comment>
<dbReference type="GO" id="GO:0046677">
    <property type="term" value="P:response to antibiotic"/>
    <property type="evidence" value="ECO:0007669"/>
    <property type="project" value="UniProtKB-KW"/>
</dbReference>
<keyword evidence="5" id="KW-0046">Antibiotic resistance</keyword>
<evidence type="ECO:0000256" key="6">
    <source>
        <dbReference type="RuleBase" id="RU361157"/>
    </source>
</evidence>
<feature type="transmembrane region" description="Helical" evidence="6">
    <location>
        <begin position="192"/>
        <end position="210"/>
    </location>
</feature>
<evidence type="ECO:0000256" key="5">
    <source>
        <dbReference type="ARBA" id="ARBA00023251"/>
    </source>
</evidence>
<evidence type="ECO:0000256" key="1">
    <source>
        <dbReference type="ARBA" id="ARBA00004141"/>
    </source>
</evidence>
<proteinExistence type="inferred from homology"/>
<dbReference type="GO" id="GO:0043190">
    <property type="term" value="C:ATP-binding cassette (ABC) transporter complex"/>
    <property type="evidence" value="ECO:0007669"/>
    <property type="project" value="InterPro"/>
</dbReference>
<dbReference type="InterPro" id="IPR000412">
    <property type="entry name" value="ABC_2_transport"/>
</dbReference>
<dbReference type="InterPro" id="IPR052902">
    <property type="entry name" value="ABC-2_transporter"/>
</dbReference>
<dbReference type="PANTHER" id="PTHR43027:SF1">
    <property type="entry name" value="DOXORUBICIN RESISTANCE ABC TRANSPORTER PERMEASE PROTEIN DRRC-RELATED"/>
    <property type="match status" value="1"/>
</dbReference>
<feature type="transmembrane region" description="Helical" evidence="6">
    <location>
        <begin position="161"/>
        <end position="185"/>
    </location>
</feature>
<evidence type="ECO:0000256" key="4">
    <source>
        <dbReference type="ARBA" id="ARBA00023136"/>
    </source>
</evidence>
<dbReference type="Pfam" id="PF01061">
    <property type="entry name" value="ABC2_membrane"/>
    <property type="match status" value="1"/>
</dbReference>
<dbReference type="RefSeq" id="WP_005193599.1">
    <property type="nucleotide sequence ID" value="NZ_CP045804.1"/>
</dbReference>
<evidence type="ECO:0000256" key="2">
    <source>
        <dbReference type="ARBA" id="ARBA00022692"/>
    </source>
</evidence>
<dbReference type="PANTHER" id="PTHR43027">
    <property type="entry name" value="DOXORUBICIN RESISTANCE ABC TRANSPORTER PERMEASE PROTEIN DRRC-RELATED"/>
    <property type="match status" value="1"/>
</dbReference>
<reference evidence="8" key="1">
    <citation type="journal article" date="2021" name="Nat. Microbiol.">
        <title>Cocultivation of an ultrasmall environmental parasitic bacterium with lytic ability against bacteria associated with wastewater foams.</title>
        <authorList>
            <person name="Batinovic S."/>
            <person name="Rose J.J.A."/>
            <person name="Ratcliffe J."/>
            <person name="Seviour R.J."/>
            <person name="Petrovski S."/>
        </authorList>
    </citation>
    <scope>NUCLEOTIDE SEQUENCE</scope>
    <source>
        <strain evidence="8">CON44</strain>
    </source>
</reference>
<gene>
    <name evidence="8" type="ORF">GII30_18045</name>
</gene>
<keyword evidence="2 6" id="KW-0812">Transmembrane</keyword>